<feature type="region of interest" description="Disordered" evidence="2">
    <location>
        <begin position="334"/>
        <end position="359"/>
    </location>
</feature>
<feature type="region of interest" description="Disordered" evidence="2">
    <location>
        <begin position="106"/>
        <end position="135"/>
    </location>
</feature>
<gene>
    <name evidence="3" type="ORF">ACJMK2_016365</name>
</gene>
<dbReference type="CDD" id="cd01671">
    <property type="entry name" value="CARD"/>
    <property type="match status" value="1"/>
</dbReference>
<keyword evidence="4" id="KW-1185">Reference proteome</keyword>
<evidence type="ECO:0000256" key="1">
    <source>
        <dbReference type="SAM" id="Coils"/>
    </source>
</evidence>
<dbReference type="PANTHER" id="PTHR43941:SF1">
    <property type="entry name" value="STRUCTURAL MAINTENANCE OF CHROMOSOMES PROTEIN 2"/>
    <property type="match status" value="1"/>
</dbReference>
<name>A0ABD3UWG2_SINWO</name>
<evidence type="ECO:0000256" key="2">
    <source>
        <dbReference type="SAM" id="MobiDB-lite"/>
    </source>
</evidence>
<evidence type="ECO:0000313" key="3">
    <source>
        <dbReference type="EMBL" id="KAL3852748.1"/>
    </source>
</evidence>
<proteinExistence type="predicted"/>
<feature type="coiled-coil region" evidence="1">
    <location>
        <begin position="191"/>
        <end position="276"/>
    </location>
</feature>
<keyword evidence="1" id="KW-0175">Coiled coil</keyword>
<evidence type="ECO:0000313" key="4">
    <source>
        <dbReference type="Proteomes" id="UP001634394"/>
    </source>
</evidence>
<dbReference type="EMBL" id="JBJQND010000015">
    <property type="protein sequence ID" value="KAL3852748.1"/>
    <property type="molecule type" value="Genomic_DNA"/>
</dbReference>
<dbReference type="Gene3D" id="1.10.533.10">
    <property type="entry name" value="Death Domain, Fas"/>
    <property type="match status" value="1"/>
</dbReference>
<dbReference type="Proteomes" id="UP001634394">
    <property type="component" value="Unassembled WGS sequence"/>
</dbReference>
<sequence length="473" mass="55640">MDLKWQKTLNELLTSKWHELKNTIVMRDIADHLIHRRLITLDYWMGLRAKPVPESERTEDYLSHVMKFPIERYHQFLEVLMECGHEHLVQKLAINMDGTISPADSFRVKDNRKIPSARKSRAPASTAEQERLENAQGKGLQIIEWSAVTSPDFDRTSVKMGQQTQLGHTSQPILSHDKTREDILIMREEIVKAKEINLDKKEDDLKEIEKNLRKMQQDLKAKEDKLERERSELVIALKAQNETMERQLSARDETKMRQLQIDIAKLREEMGTDKEDREVLHEKFEEHQNIVEDLTSRVTKMEYKSDEDENQLRREITELQLELEKVKSEFEEELNSLESKIKEKENESEKLKKDVKELKNSSNNLQNRVVFLEENKKKADKETDAYEKQIIELKDLLEQKEQQCKEISEHLADTEAERDDLAEEVSNLKERVAKLQAERRTLEQEKKVLLGRCRVPGWNTRNPGGSRNSTINK</sequence>
<dbReference type="AlphaFoldDB" id="A0ABD3UWG2"/>
<dbReference type="Gene3D" id="1.20.5.170">
    <property type="match status" value="1"/>
</dbReference>
<organism evidence="3 4">
    <name type="scientific">Sinanodonta woodiana</name>
    <name type="common">Chinese pond mussel</name>
    <name type="synonym">Anodonta woodiana</name>
    <dbReference type="NCBI Taxonomy" id="1069815"/>
    <lineage>
        <taxon>Eukaryota</taxon>
        <taxon>Metazoa</taxon>
        <taxon>Spiralia</taxon>
        <taxon>Lophotrochozoa</taxon>
        <taxon>Mollusca</taxon>
        <taxon>Bivalvia</taxon>
        <taxon>Autobranchia</taxon>
        <taxon>Heteroconchia</taxon>
        <taxon>Palaeoheterodonta</taxon>
        <taxon>Unionida</taxon>
        <taxon>Unionoidea</taxon>
        <taxon>Unionidae</taxon>
        <taxon>Unioninae</taxon>
        <taxon>Sinanodonta</taxon>
    </lineage>
</organism>
<protein>
    <submittedName>
        <fullName evidence="3">Uncharacterized protein</fullName>
    </submittedName>
</protein>
<dbReference type="PANTHER" id="PTHR43941">
    <property type="entry name" value="STRUCTURAL MAINTENANCE OF CHROMOSOMES PROTEIN 2"/>
    <property type="match status" value="1"/>
</dbReference>
<feature type="compositionally biased region" description="Basic and acidic residues" evidence="2">
    <location>
        <begin position="339"/>
        <end position="359"/>
    </location>
</feature>
<dbReference type="InterPro" id="IPR011029">
    <property type="entry name" value="DEATH-like_dom_sf"/>
</dbReference>
<comment type="caution">
    <text evidence="3">The sequence shown here is derived from an EMBL/GenBank/DDBJ whole genome shotgun (WGS) entry which is preliminary data.</text>
</comment>
<reference evidence="3 4" key="1">
    <citation type="submission" date="2024-11" db="EMBL/GenBank/DDBJ databases">
        <title>Chromosome-level genome assembly of the freshwater bivalve Anodonta woodiana.</title>
        <authorList>
            <person name="Chen X."/>
        </authorList>
    </citation>
    <scope>NUCLEOTIDE SEQUENCE [LARGE SCALE GENOMIC DNA]</scope>
    <source>
        <strain evidence="3">MN2024</strain>
        <tissue evidence="3">Gills</tissue>
    </source>
</reference>
<accession>A0ABD3UWG2</accession>